<organism evidence="1 2">
    <name type="scientific">Cirrhinus molitorella</name>
    <name type="common">mud carp</name>
    <dbReference type="NCBI Taxonomy" id="172907"/>
    <lineage>
        <taxon>Eukaryota</taxon>
        <taxon>Metazoa</taxon>
        <taxon>Chordata</taxon>
        <taxon>Craniata</taxon>
        <taxon>Vertebrata</taxon>
        <taxon>Euteleostomi</taxon>
        <taxon>Actinopterygii</taxon>
        <taxon>Neopterygii</taxon>
        <taxon>Teleostei</taxon>
        <taxon>Ostariophysi</taxon>
        <taxon>Cypriniformes</taxon>
        <taxon>Cyprinidae</taxon>
        <taxon>Labeoninae</taxon>
        <taxon>Labeonini</taxon>
        <taxon>Cirrhinus</taxon>
    </lineage>
</organism>
<evidence type="ECO:0000313" key="2">
    <source>
        <dbReference type="Proteomes" id="UP001558613"/>
    </source>
</evidence>
<dbReference type="EMBL" id="JAYMGO010000010">
    <property type="protein sequence ID" value="KAL1266872.1"/>
    <property type="molecule type" value="Genomic_DNA"/>
</dbReference>
<reference evidence="1 2" key="1">
    <citation type="submission" date="2023-09" db="EMBL/GenBank/DDBJ databases">
        <authorList>
            <person name="Wang M."/>
        </authorList>
    </citation>
    <scope>NUCLEOTIDE SEQUENCE [LARGE SCALE GENOMIC DNA]</scope>
    <source>
        <strain evidence="1">GT-2023</strain>
        <tissue evidence="1">Liver</tissue>
    </source>
</reference>
<proteinExistence type="predicted"/>
<name>A0ABR3MQJ2_9TELE</name>
<keyword evidence="2" id="KW-1185">Reference proteome</keyword>
<sequence>MTLQHGLSETLLRRNLGRDPGSWKAYYSNPVLKEGLVRGNGCVELGKFGELAVELGVKLPDCREMNNFVQIRFAYPLRGWCIRINQCLPQV</sequence>
<evidence type="ECO:0000313" key="1">
    <source>
        <dbReference type="EMBL" id="KAL1266872.1"/>
    </source>
</evidence>
<gene>
    <name evidence="1" type="ORF">QQF64_002547</name>
</gene>
<accession>A0ABR3MQJ2</accession>
<protein>
    <submittedName>
        <fullName evidence="1">Uncharacterized protein</fullName>
    </submittedName>
</protein>
<dbReference type="Proteomes" id="UP001558613">
    <property type="component" value="Unassembled WGS sequence"/>
</dbReference>
<comment type="caution">
    <text evidence="1">The sequence shown here is derived from an EMBL/GenBank/DDBJ whole genome shotgun (WGS) entry which is preliminary data.</text>
</comment>